<accession>A0A1Y2BAZ9</accession>
<comment type="subcellular location">
    <subcellularLocation>
        <location evidence="1">Membrane</location>
        <topology evidence="1">Multi-pass membrane protein</topology>
    </subcellularLocation>
</comment>
<sequence>MSEAGTKDFGHLLSQSTGYGIVVGLGAAFAVLMSESTFRHGGIFTRYNASNASEFATASRSVKPGLICAGIVSAWTWSATLLQSSTATYQSGLSDAWWYGVGGTIQIAFFAALAAKVKMNANGATTFLQIARARYGTACHLLFTFYCLVCVHIVSGSVVLGASATINALTGMEVYACNFLLPIGIAAYVIAGGLRATFICDFTHTVILFVIIYIFMFTTFASSDVLGSPSKMYDLLTAAATRSPVSGNQDGSYLTMKSNGGMLFAGCTIASGFSGVFCDQGYWQRAIASRPKSTTRAYMLGGLSWFSIPWAFGTTMGLAAKALETNPKFPTYPYALSSSQQSAGLVAPAAAVALLGKGGAAAILLVTFMAATSAASAELIAAASVIVYDVIGTYYKPLTGKQIIWSYHICIAFLGVWFGAWASILHSVNIDLGWLFYIQGVALTPAVVPIALTVCWKKMSHVSAFYGTLIGTAAGMMGWMLGCWKINGSINVTNLALPTSAISGSAPGLVISAIATVGLAYIFPADYDWSGTRAIVQVDDNSSTANLNTDHVQTGDPRGPASPDALGGDEKKEEGVWERDIHPGTMAQVTEVGVALDDEAEAETLDRDELQRVFVRASWISGTMTVIIAIIIPFPLFFSHYIYSKGFFTLWIVVAFLWAFAAGSFCIQRLVLTLHNCEDIGVQSQNSSFLVNLGDINLSTYVGFSHQPTYMSTVPFLMGVDASDVVVIWEYALQNLLGTGSNHSK</sequence>
<feature type="transmembrane region" description="Helical" evidence="8">
    <location>
        <begin position="96"/>
        <end position="117"/>
    </location>
</feature>
<feature type="transmembrane region" description="Helical" evidence="8">
    <location>
        <begin position="463"/>
        <end position="481"/>
    </location>
</feature>
<feature type="transmembrane region" description="Helical" evidence="8">
    <location>
        <begin position="138"/>
        <end position="160"/>
    </location>
</feature>
<evidence type="ECO:0000256" key="6">
    <source>
        <dbReference type="RuleBase" id="RU362091"/>
    </source>
</evidence>
<protein>
    <submittedName>
        <fullName evidence="9">Na+/solute symporter</fullName>
    </submittedName>
</protein>
<dbReference type="InterPro" id="IPR031155">
    <property type="entry name" value="DUR"/>
</dbReference>
<evidence type="ECO:0000256" key="4">
    <source>
        <dbReference type="ARBA" id="ARBA00022989"/>
    </source>
</evidence>
<dbReference type="CDD" id="cd11476">
    <property type="entry name" value="SLC5sbd_DUR3"/>
    <property type="match status" value="1"/>
</dbReference>
<evidence type="ECO:0000256" key="2">
    <source>
        <dbReference type="ARBA" id="ARBA00006434"/>
    </source>
</evidence>
<comment type="similarity">
    <text evidence="2 6">Belongs to the sodium:solute symporter (SSF) (TC 2.A.21) family.</text>
</comment>
<dbReference type="AlphaFoldDB" id="A0A1Y2BAZ9"/>
<name>A0A1Y2BAZ9_9TREE</name>
<evidence type="ECO:0000256" key="3">
    <source>
        <dbReference type="ARBA" id="ARBA00022692"/>
    </source>
</evidence>
<feature type="transmembrane region" description="Helical" evidence="8">
    <location>
        <begin position="172"/>
        <end position="194"/>
    </location>
</feature>
<reference evidence="9 10" key="1">
    <citation type="submission" date="2016-07" db="EMBL/GenBank/DDBJ databases">
        <title>Pervasive Adenine N6-methylation of Active Genes in Fungi.</title>
        <authorList>
            <consortium name="DOE Joint Genome Institute"/>
            <person name="Mondo S.J."/>
            <person name="Dannebaum R.O."/>
            <person name="Kuo R.C."/>
            <person name="Labutti K."/>
            <person name="Haridas S."/>
            <person name="Kuo A."/>
            <person name="Salamov A."/>
            <person name="Ahrendt S.R."/>
            <person name="Lipzen A."/>
            <person name="Sullivan W."/>
            <person name="Andreopoulos W.B."/>
            <person name="Clum A."/>
            <person name="Lindquist E."/>
            <person name="Daum C."/>
            <person name="Ramamoorthy G.K."/>
            <person name="Gryganskyi A."/>
            <person name="Culley D."/>
            <person name="Magnuson J.K."/>
            <person name="James T.Y."/>
            <person name="O'Malley M.A."/>
            <person name="Stajich J.E."/>
            <person name="Spatafora J.W."/>
            <person name="Visel A."/>
            <person name="Grigoriev I.V."/>
        </authorList>
    </citation>
    <scope>NUCLEOTIDE SEQUENCE [LARGE SCALE GENOMIC DNA]</scope>
    <source>
        <strain evidence="9 10">68-887.2</strain>
    </source>
</reference>
<keyword evidence="5 8" id="KW-0472">Membrane</keyword>
<dbReference type="GO" id="GO:0015204">
    <property type="term" value="F:urea transmembrane transporter activity"/>
    <property type="evidence" value="ECO:0007669"/>
    <property type="project" value="InterPro"/>
</dbReference>
<keyword evidence="10" id="KW-1185">Reference proteome</keyword>
<organism evidence="9 10">
    <name type="scientific">Naematelia encephala</name>
    <dbReference type="NCBI Taxonomy" id="71784"/>
    <lineage>
        <taxon>Eukaryota</taxon>
        <taxon>Fungi</taxon>
        <taxon>Dikarya</taxon>
        <taxon>Basidiomycota</taxon>
        <taxon>Agaricomycotina</taxon>
        <taxon>Tremellomycetes</taxon>
        <taxon>Tremellales</taxon>
        <taxon>Naemateliaceae</taxon>
        <taxon>Naematelia</taxon>
    </lineage>
</organism>
<feature type="transmembrane region" description="Helical" evidence="8">
    <location>
        <begin position="260"/>
        <end position="278"/>
    </location>
</feature>
<dbReference type="PANTHER" id="PTHR46154">
    <property type="match status" value="1"/>
</dbReference>
<evidence type="ECO:0000256" key="8">
    <source>
        <dbReference type="SAM" id="Phobius"/>
    </source>
</evidence>
<feature type="transmembrane region" description="Helical" evidence="8">
    <location>
        <begin position="501"/>
        <end position="523"/>
    </location>
</feature>
<dbReference type="InterPro" id="IPR038377">
    <property type="entry name" value="Na/Glc_symporter_sf"/>
</dbReference>
<dbReference type="PROSITE" id="PS50283">
    <property type="entry name" value="NA_SOLUT_SYMP_3"/>
    <property type="match status" value="1"/>
</dbReference>
<evidence type="ECO:0000256" key="7">
    <source>
        <dbReference type="SAM" id="MobiDB-lite"/>
    </source>
</evidence>
<proteinExistence type="inferred from homology"/>
<evidence type="ECO:0000256" key="5">
    <source>
        <dbReference type="ARBA" id="ARBA00023136"/>
    </source>
</evidence>
<dbReference type="EMBL" id="MCFC01000012">
    <property type="protein sequence ID" value="ORY32021.1"/>
    <property type="molecule type" value="Genomic_DNA"/>
</dbReference>
<dbReference type="InterPro" id="IPR001734">
    <property type="entry name" value="Na/solute_symporter"/>
</dbReference>
<keyword evidence="4 8" id="KW-1133">Transmembrane helix</keyword>
<dbReference type="NCBIfam" id="TIGR00813">
    <property type="entry name" value="sss"/>
    <property type="match status" value="1"/>
</dbReference>
<feature type="transmembrane region" description="Helical" evidence="8">
    <location>
        <begin position="298"/>
        <end position="320"/>
    </location>
</feature>
<feature type="transmembrane region" description="Helical" evidence="8">
    <location>
        <begin position="206"/>
        <end position="226"/>
    </location>
</feature>
<gene>
    <name evidence="9" type="ORF">BCR39DRAFT_557944</name>
</gene>
<dbReference type="PANTHER" id="PTHR46154:SF2">
    <property type="entry name" value="SOLUTE SYMPORTER FAMILY TRANSPORTER (AFU_ORTHOLOGUE AFUA_6G03200)"/>
    <property type="match status" value="1"/>
</dbReference>
<feature type="transmembrane region" description="Helical" evidence="8">
    <location>
        <begin position="648"/>
        <end position="667"/>
    </location>
</feature>
<evidence type="ECO:0000313" key="9">
    <source>
        <dbReference type="EMBL" id="ORY32021.1"/>
    </source>
</evidence>
<keyword evidence="3 8" id="KW-0812">Transmembrane</keyword>
<feature type="region of interest" description="Disordered" evidence="7">
    <location>
        <begin position="546"/>
        <end position="570"/>
    </location>
</feature>
<feature type="transmembrane region" description="Helical" evidence="8">
    <location>
        <begin position="403"/>
        <end position="422"/>
    </location>
</feature>
<dbReference type="Pfam" id="PF00474">
    <property type="entry name" value="SSF"/>
    <property type="match status" value="1"/>
</dbReference>
<dbReference type="Proteomes" id="UP000193986">
    <property type="component" value="Unassembled WGS sequence"/>
</dbReference>
<feature type="transmembrane region" description="Helical" evidence="8">
    <location>
        <begin position="12"/>
        <end position="32"/>
    </location>
</feature>
<dbReference type="InParanoid" id="A0A1Y2BAZ9"/>
<evidence type="ECO:0000313" key="10">
    <source>
        <dbReference type="Proteomes" id="UP000193986"/>
    </source>
</evidence>
<evidence type="ECO:0000256" key="1">
    <source>
        <dbReference type="ARBA" id="ARBA00004141"/>
    </source>
</evidence>
<feature type="transmembrane region" description="Helical" evidence="8">
    <location>
        <begin position="617"/>
        <end position="642"/>
    </location>
</feature>
<dbReference type="GO" id="GO:0005886">
    <property type="term" value="C:plasma membrane"/>
    <property type="evidence" value="ECO:0007669"/>
    <property type="project" value="TreeGrafter"/>
</dbReference>
<dbReference type="STRING" id="71784.A0A1Y2BAZ9"/>
<dbReference type="OrthoDB" id="6132759at2759"/>
<feature type="transmembrane region" description="Helical" evidence="8">
    <location>
        <begin position="434"/>
        <end position="456"/>
    </location>
</feature>
<comment type="caution">
    <text evidence="9">The sequence shown here is derived from an EMBL/GenBank/DDBJ whole genome shotgun (WGS) entry which is preliminary data.</text>
</comment>
<feature type="transmembrane region" description="Helical" evidence="8">
    <location>
        <begin position="362"/>
        <end position="391"/>
    </location>
</feature>
<dbReference type="Gene3D" id="1.20.1730.10">
    <property type="entry name" value="Sodium/glucose cotransporter"/>
    <property type="match status" value="1"/>
</dbReference>